<keyword evidence="6 12" id="KW-0479">Metal-binding</keyword>
<dbReference type="AlphaFoldDB" id="A0A166JAK8"/>
<evidence type="ECO:0000256" key="13">
    <source>
        <dbReference type="RuleBase" id="RU000461"/>
    </source>
</evidence>
<keyword evidence="7" id="KW-1133">Transmembrane helix</keyword>
<evidence type="ECO:0000256" key="8">
    <source>
        <dbReference type="ARBA" id="ARBA00023002"/>
    </source>
</evidence>
<dbReference type="CDD" id="cd11064">
    <property type="entry name" value="CYP86A"/>
    <property type="match status" value="1"/>
</dbReference>
<dbReference type="InterPro" id="IPR017972">
    <property type="entry name" value="Cyt_P450_CS"/>
</dbReference>
<dbReference type="GO" id="GO:0006629">
    <property type="term" value="P:lipid metabolic process"/>
    <property type="evidence" value="ECO:0007669"/>
    <property type="project" value="UniProtKB-ARBA"/>
</dbReference>
<dbReference type="Proteomes" id="UP000077755">
    <property type="component" value="Chromosome 1"/>
</dbReference>
<proteinExistence type="inferred from homology"/>
<keyword evidence="11" id="KW-0472">Membrane</keyword>
<dbReference type="SUPFAM" id="SSF48264">
    <property type="entry name" value="Cytochrome P450"/>
    <property type="match status" value="1"/>
</dbReference>
<dbReference type="GO" id="GO:0020037">
    <property type="term" value="F:heme binding"/>
    <property type="evidence" value="ECO:0007669"/>
    <property type="project" value="InterPro"/>
</dbReference>
<dbReference type="InterPro" id="IPR002401">
    <property type="entry name" value="Cyt_P450_E_grp-I"/>
</dbReference>
<evidence type="ECO:0000256" key="4">
    <source>
        <dbReference type="ARBA" id="ARBA00022617"/>
    </source>
</evidence>
<keyword evidence="4 12" id="KW-0349">Heme</keyword>
<evidence type="ECO:0000256" key="5">
    <source>
        <dbReference type="ARBA" id="ARBA00022692"/>
    </source>
</evidence>
<dbReference type="GO" id="GO:0016705">
    <property type="term" value="F:oxidoreductase activity, acting on paired donors, with incorporation or reduction of molecular oxygen"/>
    <property type="evidence" value="ECO:0007669"/>
    <property type="project" value="InterPro"/>
</dbReference>
<feature type="binding site" description="axial binding residue" evidence="12">
    <location>
        <position position="459"/>
    </location>
    <ligand>
        <name>heme</name>
        <dbReference type="ChEBI" id="CHEBI:30413"/>
    </ligand>
    <ligandPart>
        <name>Fe</name>
        <dbReference type="ChEBI" id="CHEBI:18248"/>
    </ligandPart>
</feature>
<comment type="cofactor">
    <cofactor evidence="1 12">
        <name>heme</name>
        <dbReference type="ChEBI" id="CHEBI:30413"/>
    </cofactor>
</comment>
<evidence type="ECO:0000313" key="15">
    <source>
        <dbReference type="EMBL" id="WOG85823.1"/>
    </source>
</evidence>
<dbReference type="InterPro" id="IPR001128">
    <property type="entry name" value="Cyt_P450"/>
</dbReference>
<dbReference type="GO" id="GO:0004497">
    <property type="term" value="F:monooxygenase activity"/>
    <property type="evidence" value="ECO:0007669"/>
    <property type="project" value="UniProtKB-KW"/>
</dbReference>
<evidence type="ECO:0000256" key="7">
    <source>
        <dbReference type="ARBA" id="ARBA00022989"/>
    </source>
</evidence>
<comment type="subcellular location">
    <subcellularLocation>
        <location evidence="2">Membrane</location>
        <topology evidence="2">Single-pass membrane protein</topology>
    </subcellularLocation>
</comment>
<reference evidence="15" key="2">
    <citation type="submission" date="2022-03" db="EMBL/GenBank/DDBJ databases">
        <title>Draft title - Genomic analysis of global carrot germplasm unveils the trajectory of domestication and the origin of high carotenoid orange carrot.</title>
        <authorList>
            <person name="Iorizzo M."/>
            <person name="Ellison S."/>
            <person name="Senalik D."/>
            <person name="Macko-Podgorni A."/>
            <person name="Grzebelus D."/>
            <person name="Bostan H."/>
            <person name="Rolling W."/>
            <person name="Curaba J."/>
            <person name="Simon P."/>
        </authorList>
    </citation>
    <scope>NUCLEOTIDE SEQUENCE</scope>
    <source>
        <tissue evidence="15">Leaf</tissue>
    </source>
</reference>
<dbReference type="GO" id="GO:0016020">
    <property type="term" value="C:membrane"/>
    <property type="evidence" value="ECO:0007669"/>
    <property type="project" value="UniProtKB-SubCell"/>
</dbReference>
<dbReference type="GO" id="GO:0005506">
    <property type="term" value="F:iron ion binding"/>
    <property type="evidence" value="ECO:0007669"/>
    <property type="project" value="InterPro"/>
</dbReference>
<evidence type="ECO:0000256" key="12">
    <source>
        <dbReference type="PIRSR" id="PIRSR602401-1"/>
    </source>
</evidence>
<dbReference type="EMBL" id="CP093343">
    <property type="protein sequence ID" value="WOG85823.1"/>
    <property type="molecule type" value="Genomic_DNA"/>
</dbReference>
<evidence type="ECO:0000256" key="1">
    <source>
        <dbReference type="ARBA" id="ARBA00001971"/>
    </source>
</evidence>
<accession>A0A166JAK8</accession>
<dbReference type="EMBL" id="LNRQ01000001">
    <property type="protein sequence ID" value="KZN11967.1"/>
    <property type="molecule type" value="Genomic_DNA"/>
</dbReference>
<evidence type="ECO:0000256" key="10">
    <source>
        <dbReference type="ARBA" id="ARBA00023033"/>
    </source>
</evidence>
<comment type="similarity">
    <text evidence="3 13">Belongs to the cytochrome P450 family.</text>
</comment>
<evidence type="ECO:0000256" key="11">
    <source>
        <dbReference type="ARBA" id="ARBA00023136"/>
    </source>
</evidence>
<evidence type="ECO:0000313" key="16">
    <source>
        <dbReference type="Proteomes" id="UP000077755"/>
    </source>
</evidence>
<evidence type="ECO:0008006" key="17">
    <source>
        <dbReference type="Google" id="ProtNLM"/>
    </source>
</evidence>
<dbReference type="PANTHER" id="PTHR24296">
    <property type="entry name" value="CYTOCHROME P450"/>
    <property type="match status" value="1"/>
</dbReference>
<keyword evidence="5" id="KW-0812">Transmembrane</keyword>
<keyword evidence="10 13" id="KW-0503">Monooxygenase</keyword>
<dbReference type="InterPro" id="IPR036396">
    <property type="entry name" value="Cyt_P450_sf"/>
</dbReference>
<dbReference type="Gene3D" id="1.10.630.10">
    <property type="entry name" value="Cytochrome P450"/>
    <property type="match status" value="1"/>
</dbReference>
<sequence length="545" mass="61988">MDASTVMMVLAMIAAYLMWFRTMVRPLKGPRVWPIVGSLPGLIENSNKMHDWIAENLRACGGTYQTCIAAVPFLAQKQGLVTVTCDPKNLEHILKIRFDNYPKGPTWQGVFHDLLGEGIFNSDGDTWKFQRKTAALEFTTRTLRQAMARWVSRAIKNRFCPILKTAQLEGKPVDLQDLLLRLTFDNICGLAFGKDPETLSPGLPENRFASSFDRATEATLQRFILPEMIWKLRRWLRLGMEVSLSESIGHVDKYLTNVINTRKLELISQQNGGGVVPHDDLLSRFMKKKESYTDQFLQHVALNFILAGRDTSSVALSWFFWLVTKNPRVEEKILTEICAVLMDSRGKDTSKWLEDPLVFEEVDRLIYLKAALSETLRLYPSVPEDSKHVVSDDILPDGTVVLAGSSITYSIYSSGRMKYIWGEDCLEFRPERWLTADETKFETKDQFKFVSFNAGPRICLGKDLAYLQMKSIAAALLLRHRLTVTAGHRVEQKMSLTLFLKYGLKVDLHPRDLTPIVAKIGENYACMGNTRDEELEYVQLVAEVA</sequence>
<evidence type="ECO:0000256" key="6">
    <source>
        <dbReference type="ARBA" id="ARBA00022723"/>
    </source>
</evidence>
<keyword evidence="16" id="KW-1185">Reference proteome</keyword>
<reference evidence="14" key="1">
    <citation type="journal article" date="2016" name="Nat. Genet.">
        <title>A high-quality carrot genome assembly provides new insights into carotenoid accumulation and asterid genome evolution.</title>
        <authorList>
            <person name="Iorizzo M."/>
            <person name="Ellison S."/>
            <person name="Senalik D."/>
            <person name="Zeng P."/>
            <person name="Satapoomin P."/>
            <person name="Huang J."/>
            <person name="Bowman M."/>
            <person name="Iovene M."/>
            <person name="Sanseverino W."/>
            <person name="Cavagnaro P."/>
            <person name="Yildiz M."/>
            <person name="Macko-Podgorni A."/>
            <person name="Moranska E."/>
            <person name="Grzebelus E."/>
            <person name="Grzebelus D."/>
            <person name="Ashrafi H."/>
            <person name="Zheng Z."/>
            <person name="Cheng S."/>
            <person name="Spooner D."/>
            <person name="Van Deynze A."/>
            <person name="Simon P."/>
        </authorList>
    </citation>
    <scope>NUCLEOTIDE SEQUENCE [LARGE SCALE GENOMIC DNA]</scope>
    <source>
        <tissue evidence="14">Leaf</tissue>
    </source>
</reference>
<name>A0A166JAK8_DAUCS</name>
<dbReference type="OrthoDB" id="1470350at2759"/>
<gene>
    <name evidence="14" type="ORF">DCAR_004623</name>
    <name evidence="15" type="ORF">DCAR_0105016</name>
</gene>
<dbReference type="PROSITE" id="PS00086">
    <property type="entry name" value="CYTOCHROME_P450"/>
    <property type="match status" value="1"/>
</dbReference>
<dbReference type="KEGG" id="dcr:108215276"/>
<evidence type="ECO:0000256" key="2">
    <source>
        <dbReference type="ARBA" id="ARBA00004167"/>
    </source>
</evidence>
<dbReference type="PRINTS" id="PR00385">
    <property type="entry name" value="P450"/>
</dbReference>
<evidence type="ECO:0000256" key="9">
    <source>
        <dbReference type="ARBA" id="ARBA00023004"/>
    </source>
</evidence>
<dbReference type="STRING" id="79200.A0A166JAK8"/>
<dbReference type="Gramene" id="KZN11967">
    <property type="protein sequence ID" value="KZN11967"/>
    <property type="gene ID" value="DCAR_004623"/>
</dbReference>
<protein>
    <recommendedName>
        <fullName evidence="17">Cytochrome P450</fullName>
    </recommendedName>
</protein>
<keyword evidence="9 12" id="KW-0408">Iron</keyword>
<evidence type="ECO:0000256" key="3">
    <source>
        <dbReference type="ARBA" id="ARBA00010617"/>
    </source>
</evidence>
<dbReference type="PRINTS" id="PR00463">
    <property type="entry name" value="EP450I"/>
</dbReference>
<dbReference type="FunFam" id="1.10.630.10:FF:000044">
    <property type="entry name" value="Cytochrome P450"/>
    <property type="match status" value="1"/>
</dbReference>
<keyword evidence="8 13" id="KW-0560">Oxidoreductase</keyword>
<dbReference type="OMA" id="GWLWRIK"/>
<dbReference type="Pfam" id="PF00067">
    <property type="entry name" value="p450"/>
    <property type="match status" value="1"/>
</dbReference>
<evidence type="ECO:0000313" key="14">
    <source>
        <dbReference type="EMBL" id="KZN11967.1"/>
    </source>
</evidence>
<organism evidence="14">
    <name type="scientific">Daucus carota subsp. sativus</name>
    <name type="common">Carrot</name>
    <dbReference type="NCBI Taxonomy" id="79200"/>
    <lineage>
        <taxon>Eukaryota</taxon>
        <taxon>Viridiplantae</taxon>
        <taxon>Streptophyta</taxon>
        <taxon>Embryophyta</taxon>
        <taxon>Tracheophyta</taxon>
        <taxon>Spermatophyta</taxon>
        <taxon>Magnoliopsida</taxon>
        <taxon>eudicotyledons</taxon>
        <taxon>Gunneridae</taxon>
        <taxon>Pentapetalae</taxon>
        <taxon>asterids</taxon>
        <taxon>campanulids</taxon>
        <taxon>Apiales</taxon>
        <taxon>Apiaceae</taxon>
        <taxon>Apioideae</taxon>
        <taxon>Scandiceae</taxon>
        <taxon>Daucinae</taxon>
        <taxon>Daucus</taxon>
        <taxon>Daucus sect. Daucus</taxon>
    </lineage>
</organism>